<dbReference type="NCBIfam" id="NF002014">
    <property type="entry name" value="PRK00819.1-4"/>
    <property type="match status" value="1"/>
</dbReference>
<sequence>MNRTRLVSVSKRMSRHLRHAPEEIGITLDAAGWVDVADLLAALRISREELEAVVAGNDKRRFAFDETGERIRASQGHSVAVDLGLEPAEPPAVLYHGTVERFLSAILEEGLRPMKRHAVHLSADVETARRVGSRRGSPTILVVDAAAMAADGHTFHRSANGVWLTDAVPPRYLKRT</sequence>
<reference evidence="6 7" key="1">
    <citation type="submission" date="2016-10" db="EMBL/GenBank/DDBJ databases">
        <authorList>
            <person name="de Groot N.N."/>
        </authorList>
    </citation>
    <scope>NUCLEOTIDE SEQUENCE [LARGE SCALE GENOMIC DNA]</scope>
    <source>
        <strain evidence="6 7">DSM 44149</strain>
    </source>
</reference>
<evidence type="ECO:0000256" key="2">
    <source>
        <dbReference type="ARBA" id="ARBA00022679"/>
    </source>
</evidence>
<evidence type="ECO:0000256" key="3">
    <source>
        <dbReference type="ARBA" id="ARBA00023027"/>
    </source>
</evidence>
<dbReference type="PANTHER" id="PTHR12684">
    <property type="entry name" value="PUTATIVE PHOSPHOTRANSFERASE"/>
    <property type="match status" value="1"/>
</dbReference>
<dbReference type="STRING" id="211114.SAMN04489726_3878"/>
<dbReference type="Proteomes" id="UP000183376">
    <property type="component" value="Chromosome I"/>
</dbReference>
<comment type="function">
    <text evidence="4 5">Removes the 2'-phosphate from RNA via an intermediate in which the phosphate is ADP-ribosylated by NAD followed by a presumed transesterification to release the RNA and generate ADP-ribose 1''-2''-cyclic phosphate (APPR&gt;P). May function as an ADP-ribosylase.</text>
</comment>
<dbReference type="GO" id="GO:0003950">
    <property type="term" value="F:NAD+ poly-ADP-ribosyltransferase activity"/>
    <property type="evidence" value="ECO:0007669"/>
    <property type="project" value="InterPro"/>
</dbReference>
<dbReference type="HAMAP" id="MF_00299">
    <property type="entry name" value="KptA"/>
    <property type="match status" value="1"/>
</dbReference>
<accession>A0A1G9WY02</accession>
<name>A0A1G9WY02_ALLAB</name>
<proteinExistence type="inferred from homology"/>
<dbReference type="Pfam" id="PF01885">
    <property type="entry name" value="PTS_2-RNA"/>
    <property type="match status" value="1"/>
</dbReference>
<dbReference type="InterPro" id="IPR042081">
    <property type="entry name" value="RNA_2'-PTrans_C"/>
</dbReference>
<evidence type="ECO:0000256" key="4">
    <source>
        <dbReference type="ARBA" id="ARBA00025212"/>
    </source>
</evidence>
<keyword evidence="2 5" id="KW-0808">Transferase</keyword>
<organism evidence="6 7">
    <name type="scientific">Allokutzneria albata</name>
    <name type="common">Kibdelosporangium albatum</name>
    <dbReference type="NCBI Taxonomy" id="211114"/>
    <lineage>
        <taxon>Bacteria</taxon>
        <taxon>Bacillati</taxon>
        <taxon>Actinomycetota</taxon>
        <taxon>Actinomycetes</taxon>
        <taxon>Pseudonocardiales</taxon>
        <taxon>Pseudonocardiaceae</taxon>
        <taxon>Allokutzneria</taxon>
    </lineage>
</organism>
<dbReference type="OrthoDB" id="4537997at2"/>
<keyword evidence="7" id="KW-1185">Reference proteome</keyword>
<dbReference type="EMBL" id="LT629701">
    <property type="protein sequence ID" value="SDM89392.1"/>
    <property type="molecule type" value="Genomic_DNA"/>
</dbReference>
<dbReference type="InterPro" id="IPR002745">
    <property type="entry name" value="Ptrans_KptA/Tpt1"/>
</dbReference>
<dbReference type="GO" id="GO:0006388">
    <property type="term" value="P:tRNA splicing, via endonucleolytic cleavage and ligation"/>
    <property type="evidence" value="ECO:0007669"/>
    <property type="project" value="UniProtKB-UniRule"/>
</dbReference>
<dbReference type="InterPro" id="IPR022928">
    <property type="entry name" value="RNA_2'-PTrans_KptA"/>
</dbReference>
<dbReference type="InterPro" id="IPR042080">
    <property type="entry name" value="RNA_2'-PTrans_N"/>
</dbReference>
<gene>
    <name evidence="5" type="primary">kptA</name>
    <name evidence="6" type="ORF">SAMN04489726_3878</name>
</gene>
<dbReference type="PANTHER" id="PTHR12684:SF2">
    <property type="entry name" value="TRNA 2'-PHOSPHOTRANSFERASE 1"/>
    <property type="match status" value="1"/>
</dbReference>
<dbReference type="Gene3D" id="3.20.170.30">
    <property type="match status" value="1"/>
</dbReference>
<dbReference type="EC" id="2.7.1.-" evidence="5"/>
<comment type="similarity">
    <text evidence="1 5">Belongs to the KptA/TPT1 family.</text>
</comment>
<evidence type="ECO:0000313" key="7">
    <source>
        <dbReference type="Proteomes" id="UP000183376"/>
    </source>
</evidence>
<evidence type="ECO:0000256" key="5">
    <source>
        <dbReference type="HAMAP-Rule" id="MF_00299"/>
    </source>
</evidence>
<evidence type="ECO:0000313" key="6">
    <source>
        <dbReference type="EMBL" id="SDM89392.1"/>
    </source>
</evidence>
<dbReference type="SUPFAM" id="SSF56399">
    <property type="entry name" value="ADP-ribosylation"/>
    <property type="match status" value="1"/>
</dbReference>
<dbReference type="GO" id="GO:0000215">
    <property type="term" value="F:tRNA 2'-phosphotransferase activity"/>
    <property type="evidence" value="ECO:0007669"/>
    <property type="project" value="TreeGrafter"/>
</dbReference>
<dbReference type="Gene3D" id="1.10.10.970">
    <property type="entry name" value="RNA 2'-phosphotransferase, Tpt1/KptA family, N-terminal domain"/>
    <property type="match status" value="1"/>
</dbReference>
<protein>
    <recommendedName>
        <fullName evidence="5">Probable RNA 2'-phosphotransferase</fullName>
        <ecNumber evidence="5">2.7.1.-</ecNumber>
    </recommendedName>
</protein>
<keyword evidence="3 5" id="KW-0520">NAD</keyword>
<dbReference type="eggNOG" id="COG1859">
    <property type="taxonomic scope" value="Bacteria"/>
</dbReference>
<evidence type="ECO:0000256" key="1">
    <source>
        <dbReference type="ARBA" id="ARBA00009836"/>
    </source>
</evidence>
<dbReference type="AlphaFoldDB" id="A0A1G9WY02"/>
<dbReference type="RefSeq" id="WP_030430910.1">
    <property type="nucleotide sequence ID" value="NZ_JOEF01000016.1"/>
</dbReference>